<dbReference type="Proteomes" id="UP000094569">
    <property type="component" value="Unassembled WGS sequence"/>
</dbReference>
<dbReference type="SUPFAM" id="SSF53448">
    <property type="entry name" value="Nucleotide-diphospho-sugar transferases"/>
    <property type="match status" value="1"/>
</dbReference>
<dbReference type="GO" id="GO:0006487">
    <property type="term" value="P:protein N-linked glycosylation"/>
    <property type="evidence" value="ECO:0007669"/>
    <property type="project" value="TreeGrafter"/>
</dbReference>
<dbReference type="InterPro" id="IPR039367">
    <property type="entry name" value="Och1-like"/>
</dbReference>
<dbReference type="AlphaFoldDB" id="A0A1E3BRS2"/>
<dbReference type="VEuPathDB" id="FungiDB:SI65_01249"/>
<comment type="similarity">
    <text evidence="1">Belongs to the glycosyltransferase 32 family.</text>
</comment>
<keyword evidence="2" id="KW-0812">Transmembrane</keyword>
<dbReference type="Gene3D" id="3.90.550.20">
    <property type="match status" value="1"/>
</dbReference>
<dbReference type="OrthoDB" id="409543at2759"/>
<evidence type="ECO:0000313" key="4">
    <source>
        <dbReference type="Proteomes" id="UP000094569"/>
    </source>
</evidence>
<proteinExistence type="inferred from homology"/>
<evidence type="ECO:0000313" key="3">
    <source>
        <dbReference type="EMBL" id="ODM23660.1"/>
    </source>
</evidence>
<organism evidence="3 4">
    <name type="scientific">Aspergillus cristatus</name>
    <name type="common">Chinese Fuzhuan brick tea-fermentation fungus</name>
    <name type="synonym">Eurotium cristatum</name>
    <dbReference type="NCBI Taxonomy" id="573508"/>
    <lineage>
        <taxon>Eukaryota</taxon>
        <taxon>Fungi</taxon>
        <taxon>Dikarya</taxon>
        <taxon>Ascomycota</taxon>
        <taxon>Pezizomycotina</taxon>
        <taxon>Eurotiomycetes</taxon>
        <taxon>Eurotiomycetidae</taxon>
        <taxon>Eurotiales</taxon>
        <taxon>Aspergillaceae</taxon>
        <taxon>Aspergillus</taxon>
        <taxon>Aspergillus subgen. Aspergillus</taxon>
    </lineage>
</organism>
<keyword evidence="2" id="KW-0472">Membrane</keyword>
<gene>
    <name evidence="3" type="ORF">SI65_01249</name>
</gene>
<evidence type="ECO:0008006" key="5">
    <source>
        <dbReference type="Google" id="ProtNLM"/>
    </source>
</evidence>
<reference evidence="3 4" key="1">
    <citation type="journal article" date="2016" name="BMC Genomics">
        <title>Comparative genomic and transcriptomic analyses of the Fuzhuan brick tea-fermentation fungus Aspergillus cristatus.</title>
        <authorList>
            <person name="Ge Y."/>
            <person name="Wang Y."/>
            <person name="Liu Y."/>
            <person name="Tan Y."/>
            <person name="Ren X."/>
            <person name="Zhang X."/>
            <person name="Hyde K.D."/>
            <person name="Liu Y."/>
            <person name="Liu Z."/>
        </authorList>
    </citation>
    <scope>NUCLEOTIDE SEQUENCE [LARGE SCALE GENOMIC DNA]</scope>
    <source>
        <strain evidence="3 4">GZAAS20.1005</strain>
    </source>
</reference>
<dbReference type="GO" id="GO:0000136">
    <property type="term" value="C:mannan polymerase complex"/>
    <property type="evidence" value="ECO:0007669"/>
    <property type="project" value="TreeGrafter"/>
</dbReference>
<feature type="transmembrane region" description="Helical" evidence="2">
    <location>
        <begin position="12"/>
        <end position="31"/>
    </location>
</feature>
<keyword evidence="2" id="KW-1133">Transmembrane helix</keyword>
<dbReference type="PANTHER" id="PTHR31834:SF8">
    <property type="entry name" value="TRANSFERASE, PUTATIVE (AFU_ORTHOLOGUE AFUA_6G14040)-RELATED"/>
    <property type="match status" value="1"/>
</dbReference>
<dbReference type="InterPro" id="IPR029044">
    <property type="entry name" value="Nucleotide-diphossugar_trans"/>
</dbReference>
<evidence type="ECO:0000256" key="1">
    <source>
        <dbReference type="ARBA" id="ARBA00009003"/>
    </source>
</evidence>
<protein>
    <recommendedName>
        <fullName evidence="5">Initiation-specific alpha-1,6-mannosyltransferase</fullName>
    </recommendedName>
</protein>
<dbReference type="GO" id="GO:0000009">
    <property type="term" value="F:alpha-1,6-mannosyltransferase activity"/>
    <property type="evidence" value="ECO:0007669"/>
    <property type="project" value="InterPro"/>
</dbReference>
<comment type="caution">
    <text evidence="3">The sequence shown here is derived from an EMBL/GenBank/DDBJ whole genome shotgun (WGS) entry which is preliminary data.</text>
</comment>
<dbReference type="PANTHER" id="PTHR31834">
    <property type="entry name" value="INITIATION-SPECIFIC ALPHA-1,6-MANNOSYLTRANSFERASE"/>
    <property type="match status" value="1"/>
</dbReference>
<dbReference type="InterPro" id="IPR007577">
    <property type="entry name" value="GlycoTrfase_DXD_sugar-bd_CS"/>
</dbReference>
<sequence length="328" mass="37377">MLFFHRPHSLIKLSIAGATILLCIVFVLYYHPTGIIGLKNIPTAIGTTPLETKPKIISKIPEKLWYKIGPKGLSDESRTWMDDCLQKNPSYRSEIMTDLSGDLYVKENFAFRPDIVETYLALPIPILKADLLRYMLLYTEGGIWHDLDVSCEDIPMHDWVPVEFKDKANLVLGWEFDVGWGETIMRQFVSWTVMSAPKSPHMWMVIEDIINAVHKKTEEHHIPISLLTKDMLGDVVDFTGPRRLTISVLKSLELTLNETIDQKSIHNLLDPKLVGDVLILPGYSFAASSNRYGTNQNLTGPPLVTHHYAGSWKNQNGGEMRRSTFRFR</sequence>
<name>A0A1E3BRS2_ASPCR</name>
<dbReference type="Pfam" id="PF04488">
    <property type="entry name" value="Gly_transf_sug"/>
    <property type="match status" value="1"/>
</dbReference>
<accession>A0A1E3BRS2</accession>
<dbReference type="EMBL" id="JXNT01000001">
    <property type="protein sequence ID" value="ODM23660.1"/>
    <property type="molecule type" value="Genomic_DNA"/>
</dbReference>
<keyword evidence="4" id="KW-1185">Reference proteome</keyword>
<evidence type="ECO:0000256" key="2">
    <source>
        <dbReference type="SAM" id="Phobius"/>
    </source>
</evidence>